<dbReference type="GO" id="GO:0003677">
    <property type="term" value="F:DNA binding"/>
    <property type="evidence" value="ECO:0007669"/>
    <property type="project" value="InterPro"/>
</dbReference>
<protein>
    <submittedName>
        <fullName evidence="8">Histone H2A deubiquitinase MYSM1</fullName>
    </submittedName>
</protein>
<dbReference type="Pfam" id="PF01398">
    <property type="entry name" value="JAB"/>
    <property type="match status" value="1"/>
</dbReference>
<dbReference type="PROSITE" id="PS50249">
    <property type="entry name" value="MPN"/>
    <property type="match status" value="1"/>
</dbReference>
<name>A0A2R5GKQ4_9STRA</name>
<dbReference type="CDD" id="cd00167">
    <property type="entry name" value="SANT"/>
    <property type="match status" value="1"/>
</dbReference>
<feature type="compositionally biased region" description="Acidic residues" evidence="4">
    <location>
        <begin position="77"/>
        <end position="87"/>
    </location>
</feature>
<evidence type="ECO:0000256" key="3">
    <source>
        <dbReference type="ARBA" id="ARBA00023242"/>
    </source>
</evidence>
<feature type="compositionally biased region" description="Low complexity" evidence="4">
    <location>
        <begin position="913"/>
        <end position="940"/>
    </location>
</feature>
<feature type="region of interest" description="Disordered" evidence="4">
    <location>
        <begin position="26"/>
        <end position="130"/>
    </location>
</feature>
<keyword evidence="3" id="KW-0539">Nucleus</keyword>
<feature type="region of interest" description="Disordered" evidence="4">
    <location>
        <begin position="981"/>
        <end position="1077"/>
    </location>
</feature>
<dbReference type="InterPro" id="IPR000555">
    <property type="entry name" value="JAMM/MPN+_dom"/>
</dbReference>
<dbReference type="OrthoDB" id="118550at2759"/>
<dbReference type="Gene3D" id="3.40.140.10">
    <property type="entry name" value="Cytidine Deaminase, domain 2"/>
    <property type="match status" value="1"/>
</dbReference>
<evidence type="ECO:0000256" key="4">
    <source>
        <dbReference type="SAM" id="MobiDB-lite"/>
    </source>
</evidence>
<dbReference type="Gene3D" id="1.10.10.60">
    <property type="entry name" value="Homeodomain-like"/>
    <property type="match status" value="1"/>
</dbReference>
<accession>A0A2R5GKQ4</accession>
<feature type="domain" description="MPN" evidence="5">
    <location>
        <begin position="681"/>
        <end position="823"/>
    </location>
</feature>
<feature type="compositionally biased region" description="Low complexity" evidence="4">
    <location>
        <begin position="469"/>
        <end position="482"/>
    </location>
</feature>
<evidence type="ECO:0000256" key="2">
    <source>
        <dbReference type="ARBA" id="ARBA00023163"/>
    </source>
</evidence>
<dbReference type="InterPro" id="IPR001005">
    <property type="entry name" value="SANT/Myb"/>
</dbReference>
<dbReference type="Proteomes" id="UP000241890">
    <property type="component" value="Unassembled WGS sequence"/>
</dbReference>
<feature type="compositionally biased region" description="Basic and acidic residues" evidence="4">
    <location>
        <begin position="613"/>
        <end position="622"/>
    </location>
</feature>
<dbReference type="AlphaFoldDB" id="A0A2R5GKQ4"/>
<feature type="compositionally biased region" description="Basic and acidic residues" evidence="4">
    <location>
        <begin position="442"/>
        <end position="453"/>
    </location>
</feature>
<organism evidence="8 9">
    <name type="scientific">Hondaea fermentalgiana</name>
    <dbReference type="NCBI Taxonomy" id="2315210"/>
    <lineage>
        <taxon>Eukaryota</taxon>
        <taxon>Sar</taxon>
        <taxon>Stramenopiles</taxon>
        <taxon>Bigyra</taxon>
        <taxon>Labyrinthulomycetes</taxon>
        <taxon>Thraustochytrida</taxon>
        <taxon>Thraustochytriidae</taxon>
        <taxon>Hondaea</taxon>
    </lineage>
</organism>
<feature type="compositionally biased region" description="Basic residues" evidence="4">
    <location>
        <begin position="45"/>
        <end position="62"/>
    </location>
</feature>
<feature type="domain" description="HTH myb-type" evidence="7">
    <location>
        <begin position="122"/>
        <end position="171"/>
    </location>
</feature>
<feature type="region of interest" description="Disordered" evidence="4">
    <location>
        <begin position="174"/>
        <end position="254"/>
    </location>
</feature>
<dbReference type="PROSITE" id="PS51294">
    <property type="entry name" value="HTH_MYB"/>
    <property type="match status" value="1"/>
</dbReference>
<feature type="region of interest" description="Disordered" evidence="4">
    <location>
        <begin position="390"/>
        <end position="518"/>
    </location>
</feature>
<feature type="compositionally biased region" description="Basic and acidic residues" evidence="4">
    <location>
        <begin position="174"/>
        <end position="185"/>
    </location>
</feature>
<feature type="domain" description="SANT" evidence="6">
    <location>
        <begin position="119"/>
        <end position="175"/>
    </location>
</feature>
<dbReference type="InterPro" id="IPR017884">
    <property type="entry name" value="SANT_dom"/>
</dbReference>
<evidence type="ECO:0000259" key="6">
    <source>
        <dbReference type="PROSITE" id="PS51293"/>
    </source>
</evidence>
<feature type="region of interest" description="Disordered" evidence="4">
    <location>
        <begin position="292"/>
        <end position="313"/>
    </location>
</feature>
<dbReference type="InterPro" id="IPR037518">
    <property type="entry name" value="MPN"/>
</dbReference>
<evidence type="ECO:0000313" key="8">
    <source>
        <dbReference type="EMBL" id="GBG28454.1"/>
    </source>
</evidence>
<evidence type="ECO:0000256" key="1">
    <source>
        <dbReference type="ARBA" id="ARBA00023015"/>
    </source>
</evidence>
<keyword evidence="1" id="KW-0805">Transcription regulation</keyword>
<dbReference type="InterPro" id="IPR050242">
    <property type="entry name" value="JAMM_MPN+_peptidase_M67A"/>
</dbReference>
<dbReference type="GO" id="GO:0008237">
    <property type="term" value="F:metallopeptidase activity"/>
    <property type="evidence" value="ECO:0007669"/>
    <property type="project" value="InterPro"/>
</dbReference>
<dbReference type="Pfam" id="PF00249">
    <property type="entry name" value="Myb_DNA-binding"/>
    <property type="match status" value="1"/>
</dbReference>
<dbReference type="InterPro" id="IPR017930">
    <property type="entry name" value="Myb_dom"/>
</dbReference>
<evidence type="ECO:0000259" key="7">
    <source>
        <dbReference type="PROSITE" id="PS51294"/>
    </source>
</evidence>
<dbReference type="EMBL" id="BEYU01000041">
    <property type="protein sequence ID" value="GBG28454.1"/>
    <property type="molecule type" value="Genomic_DNA"/>
</dbReference>
<dbReference type="InterPro" id="IPR006447">
    <property type="entry name" value="Myb_dom_plants"/>
</dbReference>
<dbReference type="SUPFAM" id="SSF102712">
    <property type="entry name" value="JAB1/MPN domain"/>
    <property type="match status" value="1"/>
</dbReference>
<evidence type="ECO:0000259" key="5">
    <source>
        <dbReference type="PROSITE" id="PS50249"/>
    </source>
</evidence>
<feature type="compositionally biased region" description="Basic and acidic residues" evidence="4">
    <location>
        <begin position="555"/>
        <end position="568"/>
    </location>
</feature>
<dbReference type="NCBIfam" id="TIGR01557">
    <property type="entry name" value="myb_SHAQKYF"/>
    <property type="match status" value="1"/>
</dbReference>
<evidence type="ECO:0000313" key="9">
    <source>
        <dbReference type="Proteomes" id="UP000241890"/>
    </source>
</evidence>
<feature type="region of interest" description="Disordered" evidence="4">
    <location>
        <begin position="545"/>
        <end position="646"/>
    </location>
</feature>
<feature type="compositionally biased region" description="Basic residues" evidence="4">
    <location>
        <begin position="94"/>
        <end position="103"/>
    </location>
</feature>
<keyword evidence="9" id="KW-1185">Reference proteome</keyword>
<comment type="caution">
    <text evidence="8">The sequence shown here is derived from an EMBL/GenBank/DDBJ whole genome shotgun (WGS) entry which is preliminary data.</text>
</comment>
<dbReference type="PANTHER" id="PTHR10410">
    <property type="entry name" value="EUKARYOTIC TRANSLATION INITIATION FACTOR 3 -RELATED"/>
    <property type="match status" value="1"/>
</dbReference>
<dbReference type="InParanoid" id="A0A2R5GKQ4"/>
<dbReference type="PROSITE" id="PS51293">
    <property type="entry name" value="SANT"/>
    <property type="match status" value="1"/>
</dbReference>
<keyword evidence="2" id="KW-0804">Transcription</keyword>
<sequence>MAMDDASSALIARLLQEDNEYAMNAMAGFMDSSESEEDDGAYVGGRRKRKKKGGKRGQGGKRRTLDEDYEQANVSDVADDEEDDYLSDDSAGAKPRRRGRGRKQSSASSSKKDGERKRAAPRRWTSTEETRFEEALELYGRDWKKCAAHLDSGRKPRDIASHAQKYFIKLYKDDKPLPDKVRESGEGYTLSGKPLDPNSAAARAYGVHGSRGQRAYRTEVANAKRSAAAEKRRSDSVSSQQKSNVTETGKQQAKVIAADTTTAHNGNTEKENQASQYHATVPAAVNSAAVCASTGPEHQHSSASSHFYEHSREQLASSPVLEFGSNEADMGMHVHGSSLHGDHTSAAAAVTAASSSRAAGAAGSGGSVGVSSPSAAYDQADRDMDAAFAAESSAGHGHPTFDDDDDQGALGLATDSVAAPLHTSGDSLNRDDEPRAPSPQQVEHEEHPHRYEEQSSNQAEASPDCPATGRSGRGSSNSSRSGAQPDISEPDEASDPADVPEQGDESNDGIHYNVEGLPEGFDIMDETADLSSLSARQRNDVLLARMKAKGIKLRQKVDGSGPRRRDYQNNDNNDDDDGDGNESGCENDAERTGGKLGSGPSAAERRKLRAQRKKQEAWEKQQAKQQQVYGEDGRTEYSRNRSRRRTATRFIQAPSEALEFVPFSQYVGPPASGPRSQPFRVTVHSSVYATVDLHAHLSTSEVMGFLAGTFDAAKLTIEIKGAYPGRSTLDGATECEMDPMTEVALRDTIQKDGLTVVGWYHSHPTFEPVPSQCDVANQANYQALFRDGPSNLEPFLGLIMSPYDMRLPQSNRSQFSWFYVESPTLTKTAKRVEADLVCDEALPPEARERMRTLVKEKDQSSSAAVDFSKTWRSLPGQAPCTFAEKVRRSLAFWLPPLVHGLVSDEARRLTSSSSPAALTSSASSPEPASSSSSSSSSSSALDPEQSEARPEALIEGTPQVPKEVAPQVPTEATPQVLAEITPQGAPPHSSSAEVKPATGDPTTVTDAQGLVRRLPARAAARAKAKAAAEAKAKLETETETKTETDPAQLDVALPKSVGRNDVAPATTPPAELRPQSAADALLDDILGGLVS</sequence>
<dbReference type="SMART" id="SM00717">
    <property type="entry name" value="SANT"/>
    <property type="match status" value="1"/>
</dbReference>
<dbReference type="InterPro" id="IPR009057">
    <property type="entry name" value="Homeodomain-like_sf"/>
</dbReference>
<feature type="compositionally biased region" description="Low complexity" evidence="4">
    <location>
        <begin position="1016"/>
        <end position="1025"/>
    </location>
</feature>
<reference evidence="8 9" key="1">
    <citation type="submission" date="2017-12" db="EMBL/GenBank/DDBJ databases">
        <title>Sequencing, de novo assembly and annotation of complete genome of a new Thraustochytrid species, strain FCC1311.</title>
        <authorList>
            <person name="Sedici K."/>
            <person name="Godart F."/>
            <person name="Aiese Cigliano R."/>
            <person name="Sanseverino W."/>
            <person name="Barakat M."/>
            <person name="Ortet P."/>
            <person name="Marechal E."/>
            <person name="Cagnac O."/>
            <person name="Amato A."/>
        </authorList>
    </citation>
    <scope>NUCLEOTIDE SEQUENCE [LARGE SCALE GENOMIC DNA]</scope>
</reference>
<feature type="compositionally biased region" description="Basic and acidic residues" evidence="4">
    <location>
        <begin position="1026"/>
        <end position="1044"/>
    </location>
</feature>
<feature type="compositionally biased region" description="Polar residues" evidence="4">
    <location>
        <begin position="237"/>
        <end position="251"/>
    </location>
</feature>
<gene>
    <name evidence="8" type="ORF">FCC1311_046772</name>
</gene>
<proteinExistence type="predicted"/>
<dbReference type="SUPFAM" id="SSF46689">
    <property type="entry name" value="Homeodomain-like"/>
    <property type="match status" value="1"/>
</dbReference>
<feature type="region of interest" description="Disordered" evidence="4">
    <location>
        <begin position="913"/>
        <end position="950"/>
    </location>
</feature>